<proteinExistence type="inferred from homology"/>
<comment type="similarity">
    <text evidence="1 4">Belongs to the aldehyde dehydrogenase family.</text>
</comment>
<dbReference type="Pfam" id="PF00171">
    <property type="entry name" value="Aldedh"/>
    <property type="match status" value="1"/>
</dbReference>
<dbReference type="RefSeq" id="WP_090019511.1">
    <property type="nucleotide sequence ID" value="NZ_FNCE01000004.1"/>
</dbReference>
<name>A0A1G7QRY8_9PROT</name>
<dbReference type="AlphaFoldDB" id="A0A1G7QRY8"/>
<dbReference type="SUPFAM" id="SSF53720">
    <property type="entry name" value="ALDH-like"/>
    <property type="match status" value="1"/>
</dbReference>
<dbReference type="InterPro" id="IPR010102">
    <property type="entry name" value="Succ_semiAld_DH"/>
</dbReference>
<dbReference type="InterPro" id="IPR050740">
    <property type="entry name" value="Aldehyde_DH_Superfamily"/>
</dbReference>
<dbReference type="PANTHER" id="PTHR43353">
    <property type="entry name" value="SUCCINATE-SEMIALDEHYDE DEHYDROGENASE, MITOCHONDRIAL"/>
    <property type="match status" value="1"/>
</dbReference>
<dbReference type="InterPro" id="IPR016163">
    <property type="entry name" value="Ald_DH_C"/>
</dbReference>
<organism evidence="6 7">
    <name type="scientific">Limimonas halophila</name>
    <dbReference type="NCBI Taxonomy" id="1082479"/>
    <lineage>
        <taxon>Bacteria</taxon>
        <taxon>Pseudomonadati</taxon>
        <taxon>Pseudomonadota</taxon>
        <taxon>Alphaproteobacteria</taxon>
        <taxon>Rhodospirillales</taxon>
        <taxon>Rhodovibrionaceae</taxon>
        <taxon>Limimonas</taxon>
    </lineage>
</organism>
<dbReference type="CDD" id="cd07103">
    <property type="entry name" value="ALDH_F5_SSADH_GabD"/>
    <property type="match status" value="1"/>
</dbReference>
<dbReference type="FunFam" id="3.40.309.10:FF:000004">
    <property type="entry name" value="Succinate-semialdehyde dehydrogenase I"/>
    <property type="match status" value="1"/>
</dbReference>
<dbReference type="Proteomes" id="UP000199415">
    <property type="component" value="Unassembled WGS sequence"/>
</dbReference>
<dbReference type="GO" id="GO:0005829">
    <property type="term" value="C:cytosol"/>
    <property type="evidence" value="ECO:0007669"/>
    <property type="project" value="TreeGrafter"/>
</dbReference>
<dbReference type="Gene3D" id="3.40.309.10">
    <property type="entry name" value="Aldehyde Dehydrogenase, Chain A, domain 2"/>
    <property type="match status" value="1"/>
</dbReference>
<dbReference type="NCBIfam" id="TIGR01780">
    <property type="entry name" value="SSADH"/>
    <property type="match status" value="1"/>
</dbReference>
<dbReference type="EMBL" id="FNCE01000004">
    <property type="protein sequence ID" value="SDG01277.1"/>
    <property type="molecule type" value="Genomic_DNA"/>
</dbReference>
<reference evidence="6 7" key="1">
    <citation type="submission" date="2016-10" db="EMBL/GenBank/DDBJ databases">
        <authorList>
            <person name="de Groot N.N."/>
        </authorList>
    </citation>
    <scope>NUCLEOTIDE SEQUENCE [LARGE SCALE GENOMIC DNA]</scope>
    <source>
        <strain evidence="6 7">DSM 25584</strain>
    </source>
</reference>
<keyword evidence="7" id="KW-1185">Reference proteome</keyword>
<dbReference type="GO" id="GO:0004777">
    <property type="term" value="F:succinate-semialdehyde dehydrogenase (NAD+) activity"/>
    <property type="evidence" value="ECO:0007669"/>
    <property type="project" value="TreeGrafter"/>
</dbReference>
<protein>
    <submittedName>
        <fullName evidence="6">Succinate-semialdehyde dehydrogenase / glutarate-semialdehyde dehydrogenase</fullName>
    </submittedName>
</protein>
<dbReference type="InterPro" id="IPR029510">
    <property type="entry name" value="Ald_DH_CS_GLU"/>
</dbReference>
<evidence type="ECO:0000256" key="3">
    <source>
        <dbReference type="PROSITE-ProRule" id="PRU10007"/>
    </source>
</evidence>
<dbReference type="GO" id="GO:0009450">
    <property type="term" value="P:gamma-aminobutyric acid catabolic process"/>
    <property type="evidence" value="ECO:0007669"/>
    <property type="project" value="InterPro"/>
</dbReference>
<dbReference type="InterPro" id="IPR016160">
    <property type="entry name" value="Ald_DH_CS_CYS"/>
</dbReference>
<dbReference type="PROSITE" id="PS00687">
    <property type="entry name" value="ALDEHYDE_DEHYDR_GLU"/>
    <property type="match status" value="1"/>
</dbReference>
<evidence type="ECO:0000259" key="5">
    <source>
        <dbReference type="Pfam" id="PF00171"/>
    </source>
</evidence>
<gene>
    <name evidence="6" type="ORF">SAMN05216241_104121</name>
</gene>
<dbReference type="STRING" id="1082479.SAMN05216241_104121"/>
<dbReference type="InterPro" id="IPR016161">
    <property type="entry name" value="Ald_DH/histidinol_DH"/>
</dbReference>
<feature type="domain" description="Aldehyde dehydrogenase" evidence="5">
    <location>
        <begin position="27"/>
        <end position="485"/>
    </location>
</feature>
<dbReference type="InterPro" id="IPR015590">
    <property type="entry name" value="Aldehyde_DH_dom"/>
</dbReference>
<evidence type="ECO:0000256" key="2">
    <source>
        <dbReference type="ARBA" id="ARBA00023002"/>
    </source>
</evidence>
<dbReference type="OrthoDB" id="9772584at2"/>
<evidence type="ECO:0000256" key="4">
    <source>
        <dbReference type="RuleBase" id="RU003345"/>
    </source>
</evidence>
<accession>A0A1G7QRY8</accession>
<evidence type="ECO:0000256" key="1">
    <source>
        <dbReference type="ARBA" id="ARBA00009986"/>
    </source>
</evidence>
<evidence type="ECO:0000313" key="7">
    <source>
        <dbReference type="Proteomes" id="UP000199415"/>
    </source>
</evidence>
<dbReference type="PROSITE" id="PS00070">
    <property type="entry name" value="ALDEHYDE_DEHYDR_CYS"/>
    <property type="match status" value="1"/>
</dbReference>
<dbReference type="Gene3D" id="3.40.605.10">
    <property type="entry name" value="Aldehyde Dehydrogenase, Chain A, domain 1"/>
    <property type="match status" value="1"/>
</dbReference>
<dbReference type="InterPro" id="IPR016162">
    <property type="entry name" value="Ald_DH_N"/>
</dbReference>
<feature type="active site" evidence="3">
    <location>
        <position position="263"/>
    </location>
</feature>
<dbReference type="FunFam" id="3.40.605.10:FF:000005">
    <property type="entry name" value="Succinate-semialdehyde dehydrogenase I"/>
    <property type="match status" value="1"/>
</dbReference>
<sequence>MSADAAAQPELADRGLLRQQCYINGEWVNAVSGATTPVTDPATGDTIGSVPYLMPEEVRRAVGAADIAWADWRAKTAKQRANILRDWYERIMTAQEDLARLMTAEQGKPLVESRGEVAYGASFVEWFAEQAKRVDGDVIPAHTQDARIVVTKQPIGVTAAITPWNFPLAMITRKVAPALAAGCPVVIKPAPQTPLTALALAELADRAGVPAGVLNVVCGEEAGIGRELTSSRTVRKLTFTGSTAVGKLLMEQSAQTLKKVSLELGGNAPFIVFDDADVDAAVEGAMVAKYRNTGQTCVCANRIYVHDRVYDQFAEKLAEKVNALQVGDGRQEGVRQGPLIDEHALAKVEEHVSDAVSKGATVLTGGQRHRLGGTYYQPTVLTNVSSDMKCTNEETFGPVAPLYRFTDEDEVIRQANDTPFGLAAYFYARDLGRVWRVAEALEYGMVGINTGLVSTELAPFGGVKESGIGREGSKYGIDDFLELKYMCMGLS</sequence>
<evidence type="ECO:0000313" key="6">
    <source>
        <dbReference type="EMBL" id="SDG01277.1"/>
    </source>
</evidence>
<keyword evidence="2 4" id="KW-0560">Oxidoreductase</keyword>
<dbReference type="PANTHER" id="PTHR43353:SF5">
    <property type="entry name" value="SUCCINATE-SEMIALDEHYDE DEHYDROGENASE, MITOCHONDRIAL"/>
    <property type="match status" value="1"/>
</dbReference>